<dbReference type="Proteomes" id="UP000248852">
    <property type="component" value="Segment"/>
</dbReference>
<keyword evidence="2" id="KW-1133">Transmembrane helix</keyword>
<gene>
    <name evidence="3" type="ORF">pqer_cds_883</name>
</gene>
<keyword evidence="2" id="KW-0472">Membrane</keyword>
<feature type="transmembrane region" description="Helical" evidence="2">
    <location>
        <begin position="229"/>
        <end position="248"/>
    </location>
</feature>
<proteinExistence type="predicted"/>
<evidence type="ECO:0000256" key="1">
    <source>
        <dbReference type="SAM" id="MobiDB-lite"/>
    </source>
</evidence>
<protein>
    <submittedName>
        <fullName evidence="3">Uncharacterized protein</fullName>
    </submittedName>
</protein>
<dbReference type="EMBL" id="MG011689">
    <property type="protein sequence ID" value="AVK75305.1"/>
    <property type="molecule type" value="Genomic_DNA"/>
</dbReference>
<evidence type="ECO:0000256" key="2">
    <source>
        <dbReference type="SAM" id="Phobius"/>
    </source>
</evidence>
<dbReference type="RefSeq" id="YP_009483574.1">
    <property type="nucleotide sequence ID" value="NC_037667.1"/>
</dbReference>
<feature type="transmembrane region" description="Helical" evidence="2">
    <location>
        <begin position="117"/>
        <end position="135"/>
    </location>
</feature>
<dbReference type="KEGG" id="vg:36844446"/>
<feature type="region of interest" description="Disordered" evidence="1">
    <location>
        <begin position="84"/>
        <end position="105"/>
    </location>
</feature>
<organism evidence="3">
    <name type="scientific">Pandoravirus quercus</name>
    <dbReference type="NCBI Taxonomy" id="2107709"/>
    <lineage>
        <taxon>Viruses</taxon>
        <taxon>Pandoravirus</taxon>
    </lineage>
</organism>
<evidence type="ECO:0000313" key="3">
    <source>
        <dbReference type="EMBL" id="AVK75305.1"/>
    </source>
</evidence>
<name>A0A2U7UA94_9VIRU</name>
<reference evidence="3" key="1">
    <citation type="journal article" date="2018" name="Nat. Commun.">
        <title>Diversity and evolution of the emerging Pandoraviridae family.</title>
        <authorList>
            <person name="Legendre M."/>
            <person name="Fabre E."/>
            <person name="Poirot O."/>
            <person name="Jeudy S."/>
            <person name="Lartigue A."/>
            <person name="Alempic J.M."/>
            <person name="Beucher L."/>
            <person name="Philippe N."/>
            <person name="Bertaux L."/>
            <person name="Christo-Foroux E."/>
            <person name="Labadie K."/>
            <person name="Coute Y."/>
            <person name="Abergel C."/>
            <person name="Claverie J.M."/>
        </authorList>
    </citation>
    <scope>NUCLEOTIDE SEQUENCE [LARGE SCALE GENOMIC DNA]</scope>
    <source>
        <strain evidence="3">Quercus</strain>
    </source>
</reference>
<accession>A0A2U7UA94</accession>
<dbReference type="GeneID" id="36844446"/>
<sequence>MNDDVSDPVAAAAVAAPVTDHGPVDDHQGADVARHHATVTTVPLSPEMPLADDDTAGFLSDALFACASPVSLQKTSASTMCRCSDQADNSDLDMGRRRRRRYRDDDNSNLNGTWCQLASMAMLALAVSVLVVTVMRPLPTRDIDGAWGNTTGPTTIDNGTTTFAPCHCAGGPQPGPTVEGRLTISGSVATCTCTWPVEKVTTTVYMIVPCWMHDFFSNLDALAEPVRTALVIVALTIAAPLLLLHLFFGA</sequence>
<keyword evidence="2" id="KW-0812">Transmembrane</keyword>